<protein>
    <submittedName>
        <fullName evidence="3">Uncharacterized protein</fullName>
    </submittedName>
</protein>
<proteinExistence type="predicted"/>
<keyword evidence="2" id="KW-1133">Transmembrane helix</keyword>
<comment type="caution">
    <text evidence="3">The sequence shown here is derived from an EMBL/GenBank/DDBJ whole genome shotgun (WGS) entry which is preliminary data.</text>
</comment>
<keyword evidence="2" id="KW-0812">Transmembrane</keyword>
<reference evidence="3" key="2">
    <citation type="submission" date="2020-09" db="EMBL/GenBank/DDBJ databases">
        <authorList>
            <person name="Sun Q."/>
            <person name="Ohkuma M."/>
        </authorList>
    </citation>
    <scope>NUCLEOTIDE SEQUENCE</scope>
    <source>
        <strain evidence="3">JCM 3313</strain>
    </source>
</reference>
<dbReference type="EMBL" id="BMRG01000006">
    <property type="protein sequence ID" value="GGP61533.1"/>
    <property type="molecule type" value="Genomic_DNA"/>
</dbReference>
<keyword evidence="2" id="KW-0472">Membrane</keyword>
<evidence type="ECO:0000313" key="4">
    <source>
        <dbReference type="Proteomes" id="UP000639606"/>
    </source>
</evidence>
<feature type="region of interest" description="Disordered" evidence="1">
    <location>
        <begin position="51"/>
        <end position="101"/>
    </location>
</feature>
<dbReference type="RefSeq" id="WP_189224566.1">
    <property type="nucleotide sequence ID" value="NZ_BMRG01000006.1"/>
</dbReference>
<keyword evidence="4" id="KW-1185">Reference proteome</keyword>
<organism evidence="3 4">
    <name type="scientific">Saccharothrix coeruleofusca</name>
    <dbReference type="NCBI Taxonomy" id="33919"/>
    <lineage>
        <taxon>Bacteria</taxon>
        <taxon>Bacillati</taxon>
        <taxon>Actinomycetota</taxon>
        <taxon>Actinomycetes</taxon>
        <taxon>Pseudonocardiales</taxon>
        <taxon>Pseudonocardiaceae</taxon>
        <taxon>Saccharothrix</taxon>
    </lineage>
</organism>
<evidence type="ECO:0000256" key="1">
    <source>
        <dbReference type="SAM" id="MobiDB-lite"/>
    </source>
</evidence>
<evidence type="ECO:0000313" key="3">
    <source>
        <dbReference type="EMBL" id="GGP61533.1"/>
    </source>
</evidence>
<dbReference type="Proteomes" id="UP000639606">
    <property type="component" value="Unassembled WGS sequence"/>
</dbReference>
<feature type="compositionally biased region" description="Low complexity" evidence="1">
    <location>
        <begin position="53"/>
        <end position="63"/>
    </location>
</feature>
<feature type="transmembrane region" description="Helical" evidence="2">
    <location>
        <begin position="26"/>
        <end position="45"/>
    </location>
</feature>
<accession>A0A918AN86</accession>
<sequence length="202" mass="21279">MPIRTNRGRAAVYRRLWGWPLRSPNHLVATIVGFAALVATLSVVLPNTVGSKSATPPAGGSTPAAPPPSGNQIGVLPSVTSSPLPTKAPSPTTPPPSSAVQLPGDVQLTAENWVDAWVDHPPGTSNEQWLKGLEPWTSKELLPTLQSVDPANVPNEIKGPITRTGATTDSADFEAALETGKLVLTVVKLPEGWRVHKYSRVG</sequence>
<evidence type="ECO:0000256" key="2">
    <source>
        <dbReference type="SAM" id="Phobius"/>
    </source>
</evidence>
<name>A0A918AN86_9PSEU</name>
<feature type="compositionally biased region" description="Pro residues" evidence="1">
    <location>
        <begin position="86"/>
        <end position="97"/>
    </location>
</feature>
<dbReference type="AlphaFoldDB" id="A0A918AN86"/>
<reference evidence="3" key="1">
    <citation type="journal article" date="2014" name="Int. J. Syst. Evol. Microbiol.">
        <title>Complete genome sequence of Corynebacterium casei LMG S-19264T (=DSM 44701T), isolated from a smear-ripened cheese.</title>
        <authorList>
            <consortium name="US DOE Joint Genome Institute (JGI-PGF)"/>
            <person name="Walter F."/>
            <person name="Albersmeier A."/>
            <person name="Kalinowski J."/>
            <person name="Ruckert C."/>
        </authorList>
    </citation>
    <scope>NUCLEOTIDE SEQUENCE</scope>
    <source>
        <strain evidence="3">JCM 3313</strain>
    </source>
</reference>
<gene>
    <name evidence="3" type="ORF">GCM10010185_37630</name>
</gene>